<proteinExistence type="predicted"/>
<organism evidence="1 2">
    <name type="scientific">Leptonema illini</name>
    <dbReference type="NCBI Taxonomy" id="183"/>
    <lineage>
        <taxon>Bacteria</taxon>
        <taxon>Pseudomonadati</taxon>
        <taxon>Spirochaetota</taxon>
        <taxon>Spirochaetia</taxon>
        <taxon>Leptospirales</taxon>
        <taxon>Leptospiraceae</taxon>
        <taxon>Leptonema</taxon>
    </lineage>
</organism>
<reference evidence="1 2" key="1">
    <citation type="submission" date="2019-10" db="EMBL/GenBank/DDBJ databases">
        <title>Extracellular Electron Transfer in a Candidatus Methanoperedens spp. Enrichment Culture.</title>
        <authorList>
            <person name="Berger S."/>
            <person name="Rangel Shaw D."/>
            <person name="Berben T."/>
            <person name="In 'T Zandt M."/>
            <person name="Frank J."/>
            <person name="Reimann J."/>
            <person name="Jetten M.S.M."/>
            <person name="Welte C.U."/>
        </authorList>
    </citation>
    <scope>NUCLEOTIDE SEQUENCE [LARGE SCALE GENOMIC DNA]</scope>
    <source>
        <strain evidence="1">SB12</strain>
    </source>
</reference>
<dbReference type="EMBL" id="WBUI01000002">
    <property type="protein sequence ID" value="KAB2934726.1"/>
    <property type="molecule type" value="Genomic_DNA"/>
</dbReference>
<protein>
    <submittedName>
        <fullName evidence="1">Uncharacterized protein</fullName>
    </submittedName>
</protein>
<dbReference type="Proteomes" id="UP000460298">
    <property type="component" value="Unassembled WGS sequence"/>
</dbReference>
<name>A0A833H496_9LEPT</name>
<accession>A0A833H496</accession>
<dbReference type="AlphaFoldDB" id="A0A833H496"/>
<comment type="caution">
    <text evidence="1">The sequence shown here is derived from an EMBL/GenBank/DDBJ whole genome shotgun (WGS) entry which is preliminary data.</text>
</comment>
<evidence type="ECO:0000313" key="2">
    <source>
        <dbReference type="Proteomes" id="UP000460298"/>
    </source>
</evidence>
<evidence type="ECO:0000313" key="1">
    <source>
        <dbReference type="EMBL" id="KAB2934726.1"/>
    </source>
</evidence>
<gene>
    <name evidence="1" type="ORF">F9K24_02825</name>
</gene>
<sequence>MSLREHLKRVVSDLTVALVDLKQNPATQILIDGPPALIYTPDLTPRTAVVTDAVQAQVEKPAASVIQIRKDLPANMSCQLCPDRIYAVRRYLIRGNLPALVLRYNYPIDERATALPDRSDRSRFPTPEEEELFSRMLGAADLTIEDPYYQEFPACHFDPRSLPEEWNRRTENCLKHLRETVERENIRFLLVTGAAAVLLFGDRAKALAESSKIVDFPVTESLTLPCLVVRSPAALIAMERQRLKAEQALERFAEQAQLYRALKSKPAEYRSRMEEMVKALPEQAAGAERVIANVKLKSAASIKEKGKGDANEERFRAAGREGDALLWKLLVLRESELRVKKQIVESLKTMKTRL</sequence>